<sequence>MDPQQQFCLKWNSYSSNLAITFSNLFKSDLLADVTLSCDDICAIERSHSNRESKEKNSYGRSRILEMIGIYRSAIFKAWQAHSHKNCLRSKIRSFVREIISEPSLRPSKTSSNLQNPFFIII</sequence>
<dbReference type="EMBL" id="JXJN01006758">
    <property type="status" value="NOT_ANNOTATED_CDS"/>
    <property type="molecule type" value="Genomic_DNA"/>
</dbReference>
<dbReference type="AlphaFoldDB" id="A0A1B0B0H6"/>
<protein>
    <submittedName>
        <fullName evidence="3">Uncharacterized protein</fullName>
    </submittedName>
</protein>
<evidence type="ECO:0000256" key="1">
    <source>
        <dbReference type="ARBA" id="ARBA00004123"/>
    </source>
</evidence>
<keyword evidence="4" id="KW-1185">Reference proteome</keyword>
<evidence type="ECO:0000313" key="4">
    <source>
        <dbReference type="Proteomes" id="UP000092460"/>
    </source>
</evidence>
<dbReference type="GO" id="GO:0006357">
    <property type="term" value="P:regulation of transcription by RNA polymerase II"/>
    <property type="evidence" value="ECO:0007669"/>
    <property type="project" value="TreeGrafter"/>
</dbReference>
<evidence type="ECO:0000313" key="3">
    <source>
        <dbReference type="EnsemblMetazoa" id="GPPI014818-PA"/>
    </source>
</evidence>
<reference evidence="4" key="1">
    <citation type="submission" date="2015-01" db="EMBL/GenBank/DDBJ databases">
        <authorList>
            <person name="Aksoy S."/>
            <person name="Warren W."/>
            <person name="Wilson R.K."/>
        </authorList>
    </citation>
    <scope>NUCLEOTIDE SEQUENCE [LARGE SCALE GENOMIC DNA]</scope>
    <source>
        <strain evidence="4">IAEA</strain>
    </source>
</reference>
<dbReference type="PANTHER" id="PTHR23110:SF94">
    <property type="entry name" value="ZINC FINGER PROTEIN CHINMO"/>
    <property type="match status" value="1"/>
</dbReference>
<dbReference type="EnsemblMetazoa" id="GPPI014818-RA">
    <property type="protein sequence ID" value="GPPI014818-PA"/>
    <property type="gene ID" value="GPPI014818"/>
</dbReference>
<name>A0A1B0B0H6_9MUSC</name>
<dbReference type="STRING" id="67801.A0A1B0B0H6"/>
<dbReference type="GO" id="GO:0005634">
    <property type="term" value="C:nucleus"/>
    <property type="evidence" value="ECO:0007669"/>
    <property type="project" value="UniProtKB-SubCell"/>
</dbReference>
<accession>A0A1B0B0H6</accession>
<comment type="subcellular location">
    <subcellularLocation>
        <location evidence="1">Nucleus</location>
    </subcellularLocation>
</comment>
<dbReference type="Proteomes" id="UP000092460">
    <property type="component" value="Unassembled WGS sequence"/>
</dbReference>
<dbReference type="InterPro" id="IPR051095">
    <property type="entry name" value="Dros_DevTransReg"/>
</dbReference>
<evidence type="ECO:0000256" key="2">
    <source>
        <dbReference type="ARBA" id="ARBA00023242"/>
    </source>
</evidence>
<dbReference type="VEuPathDB" id="VectorBase:GPPI014818"/>
<organism evidence="3 4">
    <name type="scientific">Glossina palpalis gambiensis</name>
    <dbReference type="NCBI Taxonomy" id="67801"/>
    <lineage>
        <taxon>Eukaryota</taxon>
        <taxon>Metazoa</taxon>
        <taxon>Ecdysozoa</taxon>
        <taxon>Arthropoda</taxon>
        <taxon>Hexapoda</taxon>
        <taxon>Insecta</taxon>
        <taxon>Pterygota</taxon>
        <taxon>Neoptera</taxon>
        <taxon>Endopterygota</taxon>
        <taxon>Diptera</taxon>
        <taxon>Brachycera</taxon>
        <taxon>Muscomorpha</taxon>
        <taxon>Hippoboscoidea</taxon>
        <taxon>Glossinidae</taxon>
        <taxon>Glossina</taxon>
    </lineage>
</organism>
<dbReference type="PANTHER" id="PTHR23110">
    <property type="entry name" value="BTB DOMAIN TRANSCRIPTION FACTOR"/>
    <property type="match status" value="1"/>
</dbReference>
<keyword evidence="2" id="KW-0539">Nucleus</keyword>
<reference evidence="3" key="2">
    <citation type="submission" date="2020-05" db="UniProtKB">
        <authorList>
            <consortium name="EnsemblMetazoa"/>
        </authorList>
    </citation>
    <scope>IDENTIFICATION</scope>
    <source>
        <strain evidence="3">IAEA</strain>
    </source>
</reference>
<proteinExistence type="predicted"/>